<dbReference type="EMBL" id="CM039172">
    <property type="protein sequence ID" value="KAH9783164.1"/>
    <property type="molecule type" value="Genomic_DNA"/>
</dbReference>
<keyword evidence="1" id="KW-0808">Transferase</keyword>
<name>A0ACB8MBI0_CITSI</name>
<reference evidence="2" key="1">
    <citation type="journal article" date="2023" name="Hortic. Res.">
        <title>A chromosome-level phased genome enabling allele-level studies in sweet orange: a case study on citrus Huanglongbing tolerance.</title>
        <authorList>
            <person name="Wu B."/>
            <person name="Yu Q."/>
            <person name="Deng Z."/>
            <person name="Duan Y."/>
            <person name="Luo F."/>
            <person name="Gmitter F. Jr."/>
        </authorList>
    </citation>
    <scope>NUCLEOTIDE SEQUENCE [LARGE SCALE GENOMIC DNA]</scope>
    <source>
        <strain evidence="2">cv. Valencia</strain>
    </source>
</reference>
<protein>
    <submittedName>
        <fullName evidence="1">Reverse transcriptase Ty1/copia-type domain-containing protein</fullName>
    </submittedName>
</protein>
<dbReference type="Proteomes" id="UP000829398">
    <property type="component" value="Chromosome 3"/>
</dbReference>
<keyword evidence="1" id="KW-0548">Nucleotidyltransferase</keyword>
<accession>A0ACB8MBI0</accession>
<evidence type="ECO:0000313" key="1">
    <source>
        <dbReference type="EMBL" id="KAH9783164.1"/>
    </source>
</evidence>
<organism evidence="1 2">
    <name type="scientific">Citrus sinensis</name>
    <name type="common">Sweet orange</name>
    <name type="synonym">Citrus aurantium var. sinensis</name>
    <dbReference type="NCBI Taxonomy" id="2711"/>
    <lineage>
        <taxon>Eukaryota</taxon>
        <taxon>Viridiplantae</taxon>
        <taxon>Streptophyta</taxon>
        <taxon>Embryophyta</taxon>
        <taxon>Tracheophyta</taxon>
        <taxon>Spermatophyta</taxon>
        <taxon>Magnoliopsida</taxon>
        <taxon>eudicotyledons</taxon>
        <taxon>Gunneridae</taxon>
        <taxon>Pentapetalae</taxon>
        <taxon>rosids</taxon>
        <taxon>malvids</taxon>
        <taxon>Sapindales</taxon>
        <taxon>Rutaceae</taxon>
        <taxon>Aurantioideae</taxon>
        <taxon>Citrus</taxon>
    </lineage>
</organism>
<evidence type="ECO:0000313" key="2">
    <source>
        <dbReference type="Proteomes" id="UP000829398"/>
    </source>
</evidence>
<keyword evidence="2" id="KW-1185">Reference proteome</keyword>
<keyword evidence="1" id="KW-0695">RNA-directed DNA polymerase</keyword>
<comment type="caution">
    <text evidence="1">The sequence shown here is derived from an EMBL/GenBank/DDBJ whole genome shotgun (WGS) entry which is preliminary data.</text>
</comment>
<sequence length="770" mass="86735">MSGSNHIASSSLSFNFVQPVKLDRSNYLVWKAQVRTSIISNGLKSFINGENVCPECYLTESTQELRRSRAEASQKHENPDYILWMKTDKLLQSWMLSSMVDNVLIMVINCETSLELWEMLAGIFMSQSKARYLPLKMHIQSTKKRPLSISDYFNKMKKIADSLAIKGNPITLNELIMHLLTGLDENYESLVTNILTRLEKEKLTVEEVYSMMLSHETRLEMSKRKSHNEPLHDMTTNFAKKGQGYNRFGYNQKNVGAGNFNVYDNNQNMSTSPGKDGVYRICYIPGHGAYKCKHIFNHVFIPRNKGFSGFRPICGGQNYKGFPKNNQNYFGRGSGYNSSGFGSGFRPNFPSANGDYNGVPTANMYARNYGIPHNVPPSAQLANYSSVAYPAWYLDSGATNHIAQDADGSISRYKARLVAKGFHQTQGIDYNETFSPIVKASTVKHVLSLAVLNHWSLRQVDINNAFLNGYLTEEVYMQQLEGFVDQSKPAHICKLQKTLYGLKQAPRAWFDRLKIVVTQQWGFKNSKSGNSLFFQRVQGHLLLVLVYVDDIIVTGSDSAQIQQVITNLQTTFALKDLGELHFFLGIQVTKTDTGLHLSQSKYIANLLNKVKIQDCTPCSTPMAANVPLTKTDSEPFVDATLYRSTIGALQYATLTRPEISFPVNKISQFLAALTINHWQACKRILRYLKGTMHMGLQYSHQGPLNIDCFSDADWAADRDDRKSIAGYCVYFGPNLISWCSKKQGVVSRSSTESEYRALAMDLKFCGLSPC</sequence>
<gene>
    <name evidence="1" type="ORF">KPL71_009201</name>
</gene>
<proteinExistence type="predicted"/>